<dbReference type="PANTHER" id="PTHR32089:SF112">
    <property type="entry name" value="LYSOZYME-LIKE PROTEIN-RELATED"/>
    <property type="match status" value="1"/>
</dbReference>
<keyword evidence="4" id="KW-1133">Transmembrane helix</keyword>
<dbReference type="Pfam" id="PF00015">
    <property type="entry name" value="MCPsignal"/>
    <property type="match status" value="1"/>
</dbReference>
<name>A0A2S6N770_9HYPH</name>
<dbReference type="EMBL" id="NHSJ01000078">
    <property type="protein sequence ID" value="PPQ30465.1"/>
    <property type="molecule type" value="Genomic_DNA"/>
</dbReference>
<feature type="compositionally biased region" description="Basic and acidic residues" evidence="3">
    <location>
        <begin position="457"/>
        <end position="476"/>
    </location>
</feature>
<protein>
    <recommendedName>
        <fullName evidence="5">Methyl-accepting transducer domain-containing protein</fullName>
    </recommendedName>
</protein>
<feature type="transmembrane region" description="Helical" evidence="4">
    <location>
        <begin position="122"/>
        <end position="138"/>
    </location>
</feature>
<evidence type="ECO:0000259" key="5">
    <source>
        <dbReference type="PROSITE" id="PS50111"/>
    </source>
</evidence>
<feature type="transmembrane region" description="Helical" evidence="4">
    <location>
        <begin position="20"/>
        <end position="40"/>
    </location>
</feature>
<keyword evidence="4" id="KW-0472">Membrane</keyword>
<dbReference type="PANTHER" id="PTHR32089">
    <property type="entry name" value="METHYL-ACCEPTING CHEMOTAXIS PROTEIN MCPB"/>
    <property type="match status" value="1"/>
</dbReference>
<dbReference type="SUPFAM" id="SSF58104">
    <property type="entry name" value="Methyl-accepting chemotaxis protein (MCP) signaling domain"/>
    <property type="match status" value="1"/>
</dbReference>
<proteinExistence type="predicted"/>
<keyword evidence="4" id="KW-0812">Transmembrane</keyword>
<comment type="caution">
    <text evidence="6">The sequence shown here is derived from an EMBL/GenBank/DDBJ whole genome shotgun (WGS) entry which is preliminary data.</text>
</comment>
<reference evidence="6 7" key="1">
    <citation type="journal article" date="2018" name="Arch. Microbiol.">
        <title>New insights into the metabolic potential of the phototrophic purple bacterium Rhodopila globiformis DSM 161(T) from its draft genome sequence and evidence for a vanadium-dependent nitrogenase.</title>
        <authorList>
            <person name="Imhoff J.F."/>
            <person name="Rahn T."/>
            <person name="Kunzel S."/>
            <person name="Neulinger S.C."/>
        </authorList>
    </citation>
    <scope>NUCLEOTIDE SEQUENCE [LARGE SCALE GENOMIC DNA]</scope>
    <source>
        <strain evidence="6 7">DSM 16996</strain>
    </source>
</reference>
<feature type="transmembrane region" description="Helical" evidence="4">
    <location>
        <begin position="46"/>
        <end position="65"/>
    </location>
</feature>
<feature type="transmembrane region" description="Helical" evidence="4">
    <location>
        <begin position="72"/>
        <end position="92"/>
    </location>
</feature>
<feature type="transmembrane region" description="Helical" evidence="4">
    <location>
        <begin position="98"/>
        <end position="115"/>
    </location>
</feature>
<dbReference type="PROSITE" id="PS50111">
    <property type="entry name" value="CHEMOTAXIS_TRANSDUC_2"/>
    <property type="match status" value="1"/>
</dbReference>
<evidence type="ECO:0000313" key="7">
    <source>
        <dbReference type="Proteomes" id="UP000239089"/>
    </source>
</evidence>
<feature type="region of interest" description="Disordered" evidence="3">
    <location>
        <begin position="193"/>
        <end position="213"/>
    </location>
</feature>
<dbReference type="GO" id="GO:0007165">
    <property type="term" value="P:signal transduction"/>
    <property type="evidence" value="ECO:0007669"/>
    <property type="project" value="UniProtKB-KW"/>
</dbReference>
<dbReference type="AlphaFoldDB" id="A0A2S6N770"/>
<evidence type="ECO:0000256" key="1">
    <source>
        <dbReference type="ARBA" id="ARBA00023224"/>
    </source>
</evidence>
<accession>A0A2S6N770</accession>
<evidence type="ECO:0000256" key="2">
    <source>
        <dbReference type="PROSITE-ProRule" id="PRU00284"/>
    </source>
</evidence>
<evidence type="ECO:0000256" key="3">
    <source>
        <dbReference type="SAM" id="MobiDB-lite"/>
    </source>
</evidence>
<feature type="domain" description="Methyl-accepting transducer" evidence="5">
    <location>
        <begin position="213"/>
        <end position="474"/>
    </location>
</feature>
<sequence>MYRVCERPLMDLDILRKRFAPFVMLLIWVGVAPVAVLSAIVGPGIFTWPVGMALVGALTATVLLIRNPLSLAARIASAFGLVAIGAALTAALQHQPTQADASMIFIAIIALLSGWCDRRVSAAGAGLIVVWHIFAYATEPSWVMAGEPSLTRLAARIVVAALAVEGVGWMLNNLHNAAERVDEALTEAFSAKRETEKLSGEREQMANANEEERKQRMADVADAFKARVDGVIVAVLKGAHAMSGSAHSLADIAQTTSQLAASAAHASSSSDTEVRSVATASDQIAEALHRMSGQIAETSAAVRDAAARADASARQVSLLSEAAERIGAVVSLIQSIAQKTNLLALNATIESARAGEAGKGFAVVASEVKALAEQTQRATEEVSEHIANIRNATVETVDIIHAISGAMNVVDEHANAIAQAMEEQNRATEEISRGARGAAEATGQVARSVGGVEDSAQEARKAAETVRTESEELDEQAQKLRAEVDRFMADIAA</sequence>
<dbReference type="SMART" id="SM00283">
    <property type="entry name" value="MA"/>
    <property type="match status" value="1"/>
</dbReference>
<feature type="region of interest" description="Disordered" evidence="3">
    <location>
        <begin position="450"/>
        <end position="476"/>
    </location>
</feature>
<dbReference type="Proteomes" id="UP000239089">
    <property type="component" value="Unassembled WGS sequence"/>
</dbReference>
<evidence type="ECO:0000313" key="6">
    <source>
        <dbReference type="EMBL" id="PPQ30465.1"/>
    </source>
</evidence>
<keyword evidence="1 2" id="KW-0807">Transducer</keyword>
<dbReference type="Gene3D" id="1.10.287.950">
    <property type="entry name" value="Methyl-accepting chemotaxis protein"/>
    <property type="match status" value="1"/>
</dbReference>
<evidence type="ECO:0000256" key="4">
    <source>
        <dbReference type="SAM" id="Phobius"/>
    </source>
</evidence>
<organism evidence="6 7">
    <name type="scientific">Rhodoblastus sphagnicola</name>
    <dbReference type="NCBI Taxonomy" id="333368"/>
    <lineage>
        <taxon>Bacteria</taxon>
        <taxon>Pseudomonadati</taxon>
        <taxon>Pseudomonadota</taxon>
        <taxon>Alphaproteobacteria</taxon>
        <taxon>Hyphomicrobiales</taxon>
        <taxon>Rhodoblastaceae</taxon>
        <taxon>Rhodoblastus</taxon>
    </lineage>
</organism>
<dbReference type="GO" id="GO:0016020">
    <property type="term" value="C:membrane"/>
    <property type="evidence" value="ECO:0007669"/>
    <property type="project" value="InterPro"/>
</dbReference>
<gene>
    <name evidence="6" type="ORF">CCR94_12570</name>
</gene>
<dbReference type="InterPro" id="IPR004089">
    <property type="entry name" value="MCPsignal_dom"/>
</dbReference>
<keyword evidence="7" id="KW-1185">Reference proteome</keyword>